<dbReference type="Proteomes" id="UP001590950">
    <property type="component" value="Unassembled WGS sequence"/>
</dbReference>
<keyword evidence="2 5" id="KW-0812">Transmembrane</keyword>
<evidence type="ECO:0000256" key="1">
    <source>
        <dbReference type="ARBA" id="ARBA00004141"/>
    </source>
</evidence>
<feature type="transmembrane region" description="Helical" evidence="5">
    <location>
        <begin position="9"/>
        <end position="29"/>
    </location>
</feature>
<evidence type="ECO:0000256" key="3">
    <source>
        <dbReference type="ARBA" id="ARBA00022989"/>
    </source>
</evidence>
<feature type="transmembrane region" description="Helical" evidence="5">
    <location>
        <begin position="136"/>
        <end position="154"/>
    </location>
</feature>
<evidence type="ECO:0000313" key="6">
    <source>
        <dbReference type="EMBL" id="KAL2040672.1"/>
    </source>
</evidence>
<keyword evidence="3 5" id="KW-1133">Transmembrane helix</keyword>
<feature type="transmembrane region" description="Helical" evidence="5">
    <location>
        <begin position="41"/>
        <end position="68"/>
    </location>
</feature>
<organism evidence="6 7">
    <name type="scientific">Stereocaulon virgatum</name>
    <dbReference type="NCBI Taxonomy" id="373712"/>
    <lineage>
        <taxon>Eukaryota</taxon>
        <taxon>Fungi</taxon>
        <taxon>Dikarya</taxon>
        <taxon>Ascomycota</taxon>
        <taxon>Pezizomycotina</taxon>
        <taxon>Lecanoromycetes</taxon>
        <taxon>OSLEUM clade</taxon>
        <taxon>Lecanoromycetidae</taxon>
        <taxon>Lecanorales</taxon>
        <taxon>Lecanorineae</taxon>
        <taxon>Stereocaulaceae</taxon>
        <taxon>Stereocaulon</taxon>
    </lineage>
</organism>
<keyword evidence="7" id="KW-1185">Reference proteome</keyword>
<dbReference type="InterPro" id="IPR036259">
    <property type="entry name" value="MFS_trans_sf"/>
</dbReference>
<dbReference type="SUPFAM" id="SSF103473">
    <property type="entry name" value="MFS general substrate transporter"/>
    <property type="match status" value="1"/>
</dbReference>
<comment type="caution">
    <text evidence="6">The sequence shown here is derived from an EMBL/GenBank/DDBJ whole genome shotgun (WGS) entry which is preliminary data.</text>
</comment>
<feature type="transmembrane region" description="Helical" evidence="5">
    <location>
        <begin position="80"/>
        <end position="102"/>
    </location>
</feature>
<accession>A0ABR4A432</accession>
<evidence type="ECO:0000256" key="5">
    <source>
        <dbReference type="SAM" id="Phobius"/>
    </source>
</evidence>
<gene>
    <name evidence="6" type="ORF">N7G274_006651</name>
</gene>
<evidence type="ECO:0000256" key="4">
    <source>
        <dbReference type="ARBA" id="ARBA00023136"/>
    </source>
</evidence>
<dbReference type="PANTHER" id="PTHR23501">
    <property type="entry name" value="MAJOR FACILITATOR SUPERFAMILY"/>
    <property type="match status" value="1"/>
</dbReference>
<reference evidence="6 7" key="1">
    <citation type="submission" date="2024-09" db="EMBL/GenBank/DDBJ databases">
        <title>Rethinking Asexuality: The Enigmatic Case of Functional Sexual Genes in Lepraria (Stereocaulaceae).</title>
        <authorList>
            <person name="Doellman M."/>
            <person name="Sun Y."/>
            <person name="Barcenas-Pena A."/>
            <person name="Lumbsch H.T."/>
            <person name="Grewe F."/>
        </authorList>
    </citation>
    <scope>NUCLEOTIDE SEQUENCE [LARGE SCALE GENOMIC DNA]</scope>
    <source>
        <strain evidence="6 7">Mercado 3170</strain>
    </source>
</reference>
<dbReference type="PANTHER" id="PTHR23501:SF84">
    <property type="entry name" value="VACUOLAR MEMBRANE AMINO ACID UPTAKE TRANSPORTER FNX2"/>
    <property type="match status" value="1"/>
</dbReference>
<keyword evidence="4 5" id="KW-0472">Membrane</keyword>
<evidence type="ECO:0000256" key="2">
    <source>
        <dbReference type="ARBA" id="ARBA00022692"/>
    </source>
</evidence>
<name>A0ABR4A432_9LECA</name>
<dbReference type="EMBL" id="JBEFKJ010000020">
    <property type="protein sequence ID" value="KAL2040672.1"/>
    <property type="molecule type" value="Genomic_DNA"/>
</dbReference>
<sequence length="161" mass="17112">MIIKRTGRSYWLAALPATVATLGTIPFAVAPSLNSVSLPTIYIGSVISLVPQGIIVTSSLVAVIFNVSAADQAVATACAFLFRSLGAAVGVCLVGVLIQNVLRLRLHASLEPEEADRILKGIAQGLEFIEGLPPSLRTTCLVLLVVVTLSVFWWRENKLSN</sequence>
<dbReference type="Gene3D" id="1.20.1250.20">
    <property type="entry name" value="MFS general substrate transporter like domains"/>
    <property type="match status" value="1"/>
</dbReference>
<evidence type="ECO:0000313" key="7">
    <source>
        <dbReference type="Proteomes" id="UP001590950"/>
    </source>
</evidence>
<comment type="subcellular location">
    <subcellularLocation>
        <location evidence="1">Membrane</location>
        <topology evidence="1">Multi-pass membrane protein</topology>
    </subcellularLocation>
</comment>
<protein>
    <submittedName>
        <fullName evidence="6">Uncharacterized protein</fullName>
    </submittedName>
</protein>
<proteinExistence type="predicted"/>